<dbReference type="InterPro" id="IPR006314">
    <property type="entry name" value="Dyp_peroxidase"/>
</dbReference>
<dbReference type="Proteomes" id="UP000326903">
    <property type="component" value="Unassembled WGS sequence"/>
</dbReference>
<reference evidence="7 8" key="1">
    <citation type="submission" date="2019-09" db="EMBL/GenBank/DDBJ databases">
        <title>Draft genome sequence of Ginsengibacter sp. BR5-29.</title>
        <authorList>
            <person name="Im W.-T."/>
        </authorList>
    </citation>
    <scope>NUCLEOTIDE SEQUENCE [LARGE SCALE GENOMIC DNA]</scope>
    <source>
        <strain evidence="7 8">BR5-29</strain>
    </source>
</reference>
<evidence type="ECO:0000313" key="7">
    <source>
        <dbReference type="EMBL" id="KAA9041265.1"/>
    </source>
</evidence>
<protein>
    <recommendedName>
        <fullName evidence="6">DyP dimeric alpha+beta barrel domain-containing protein</fullName>
    </recommendedName>
</protein>
<accession>A0A5J5IJM6</accession>
<dbReference type="PANTHER" id="PTHR30521">
    <property type="entry name" value="DEFERROCHELATASE/PEROXIDASE"/>
    <property type="match status" value="1"/>
</dbReference>
<comment type="cofactor">
    <cofactor evidence="1">
        <name>heme b</name>
        <dbReference type="ChEBI" id="CHEBI:60344"/>
    </cofactor>
</comment>
<evidence type="ECO:0000256" key="4">
    <source>
        <dbReference type="ARBA" id="ARBA00023002"/>
    </source>
</evidence>
<evidence type="ECO:0000313" key="8">
    <source>
        <dbReference type="Proteomes" id="UP000326903"/>
    </source>
</evidence>
<dbReference type="GO" id="GO:0004601">
    <property type="term" value="F:peroxidase activity"/>
    <property type="evidence" value="ECO:0007669"/>
    <property type="project" value="UniProtKB-KW"/>
</dbReference>
<gene>
    <name evidence="7" type="ORF">FW778_04305</name>
</gene>
<dbReference type="GO" id="GO:0005829">
    <property type="term" value="C:cytosol"/>
    <property type="evidence" value="ECO:0007669"/>
    <property type="project" value="TreeGrafter"/>
</dbReference>
<keyword evidence="5" id="KW-0408">Iron</keyword>
<dbReference type="RefSeq" id="WP_150413354.1">
    <property type="nucleotide sequence ID" value="NZ_VYQF01000001.1"/>
</dbReference>
<evidence type="ECO:0000256" key="1">
    <source>
        <dbReference type="ARBA" id="ARBA00001970"/>
    </source>
</evidence>
<dbReference type="PROSITE" id="PS51404">
    <property type="entry name" value="DYP_PEROXIDASE"/>
    <property type="match status" value="1"/>
</dbReference>
<evidence type="ECO:0000256" key="2">
    <source>
        <dbReference type="ARBA" id="ARBA00022559"/>
    </source>
</evidence>
<keyword evidence="3" id="KW-0479">Metal-binding</keyword>
<dbReference type="PANTHER" id="PTHR30521:SF5">
    <property type="entry name" value="BLR4509 PROTEIN"/>
    <property type="match status" value="1"/>
</dbReference>
<keyword evidence="2" id="KW-0575">Peroxidase</keyword>
<dbReference type="AlphaFoldDB" id="A0A5J5IJM6"/>
<organism evidence="7 8">
    <name type="scientific">Ginsengibacter hankyongi</name>
    <dbReference type="NCBI Taxonomy" id="2607284"/>
    <lineage>
        <taxon>Bacteria</taxon>
        <taxon>Pseudomonadati</taxon>
        <taxon>Bacteroidota</taxon>
        <taxon>Chitinophagia</taxon>
        <taxon>Chitinophagales</taxon>
        <taxon>Chitinophagaceae</taxon>
        <taxon>Ginsengibacter</taxon>
    </lineage>
</organism>
<dbReference type="EMBL" id="VYQF01000001">
    <property type="protein sequence ID" value="KAA9041265.1"/>
    <property type="molecule type" value="Genomic_DNA"/>
</dbReference>
<evidence type="ECO:0000256" key="3">
    <source>
        <dbReference type="ARBA" id="ARBA00022723"/>
    </source>
</evidence>
<keyword evidence="8" id="KW-1185">Reference proteome</keyword>
<evidence type="ECO:0000256" key="5">
    <source>
        <dbReference type="ARBA" id="ARBA00023004"/>
    </source>
</evidence>
<keyword evidence="4" id="KW-0560">Oxidoreductase</keyword>
<proteinExistence type="predicted"/>
<dbReference type="InterPro" id="IPR011008">
    <property type="entry name" value="Dimeric_a/b-barrel"/>
</dbReference>
<dbReference type="Pfam" id="PF21105">
    <property type="entry name" value="DyP_N"/>
    <property type="match status" value="1"/>
</dbReference>
<dbReference type="GO" id="GO:0020037">
    <property type="term" value="F:heme binding"/>
    <property type="evidence" value="ECO:0007669"/>
    <property type="project" value="InterPro"/>
</dbReference>
<feature type="domain" description="DyP dimeric alpha+beta barrel" evidence="6">
    <location>
        <begin position="27"/>
        <end position="158"/>
    </location>
</feature>
<dbReference type="SUPFAM" id="SSF54909">
    <property type="entry name" value="Dimeric alpha+beta barrel"/>
    <property type="match status" value="1"/>
</dbReference>
<sequence length="469" mass="53493">MQELELSEIQGFLVRDYKEMPVSKYFLLQIGDASKAKRFIENISKKITTVVDKDEESFINIGFTGIGLSALGLHENNLRAFTREFREGMVTPHRQRLLGDHDSNDPSNWDWGGTKNEGIHLMLMVFNSTQENINTQTQQLRKEFVEYGLKEVFLLNGETFPEGREHFGFRESISQPAIIGSGVTGIQNDNIQPGEFLMGYKNEYNVYPDSPSLINEQGNINMLPDDPIEKGKKDLGRNGTYFVLRQLKEDVNGFWSFLNEKSKNEDGSFNHEESTKLAAKMMGRWPGGAPLVKFPDKDPGILTDDNDFVYTDTDRLGLKCPFGSHVRRTNPRDNFEETGPAESLQLTKKHRIMRRVRSYGEKYTASATQHTPVDEVGILFGCFNADINRQFEFIQYSWANYPKFKQLYADPDPFIGVKENPEPGVVQQFTIPTEAHNKYIDGLKSFVTVKGGAYFFFPSRTVVEYLSTI</sequence>
<dbReference type="GO" id="GO:0046872">
    <property type="term" value="F:metal ion binding"/>
    <property type="evidence" value="ECO:0007669"/>
    <property type="project" value="UniProtKB-KW"/>
</dbReference>
<dbReference type="InterPro" id="IPR049509">
    <property type="entry name" value="DyP_N"/>
</dbReference>
<comment type="caution">
    <text evidence="7">The sequence shown here is derived from an EMBL/GenBank/DDBJ whole genome shotgun (WGS) entry which is preliminary data.</text>
</comment>
<name>A0A5J5IJM6_9BACT</name>
<evidence type="ECO:0000259" key="6">
    <source>
        <dbReference type="Pfam" id="PF21105"/>
    </source>
</evidence>